<evidence type="ECO:0000256" key="2">
    <source>
        <dbReference type="ARBA" id="ARBA00022679"/>
    </source>
</evidence>
<dbReference type="EMBL" id="CAUYUJ010014806">
    <property type="protein sequence ID" value="CAK0846223.1"/>
    <property type="molecule type" value="Genomic_DNA"/>
</dbReference>
<sequence length="423" mass="47577">MRASLSNTACPPRSSGAVWARYCRGSPNRFGSISPRSMRATGQVNSNVNTVIIKWTVFLADHPLGEDQRNVKIIASLCDKRSRQHFLDEKPACVVPGTNSELQIVGSSEFHFLPAGRKFIFHLQLKGADLLLQLDAETPSVSEGVKPFLAKQLPAYMWPTYVGEEHQLGEWLSECPEDTVWTTAPVSDRLMQSLWSNACFTLPSPGSPIVACPNPISRYCLDLTKGCPWLRSKKVRRHKNDFYLTVDADYTGSFWACEETHRLSGKGTWITRELVDALDRCRNDKTDLKVYSIELWEKDGDKLAAAIMALSVGDVFHDYTTATMIRDTRSAGAILTKVVGYLLAECGFTLWYWGFKNPYMAEYDGKFGGMQLENKREFWPKWRRALLGVDGEGQPYPKPQSFKQFVLSKCGAGDGKLYLDTLQ</sequence>
<evidence type="ECO:0000313" key="5">
    <source>
        <dbReference type="Proteomes" id="UP001189429"/>
    </source>
</evidence>
<dbReference type="InterPro" id="IPR016181">
    <property type="entry name" value="Acyl_CoA_acyltransferase"/>
</dbReference>
<comment type="caution">
    <text evidence="4">The sequence shown here is derived from an EMBL/GenBank/DDBJ whole genome shotgun (WGS) entry which is preliminary data.</text>
</comment>
<dbReference type="InterPro" id="IPR004616">
    <property type="entry name" value="Leu/Phe-tRNA_Trfase"/>
</dbReference>
<proteinExistence type="predicted"/>
<dbReference type="Proteomes" id="UP001189429">
    <property type="component" value="Unassembled WGS sequence"/>
</dbReference>
<keyword evidence="2" id="KW-0808">Transferase</keyword>
<name>A0ABN9TKT6_9DINO</name>
<gene>
    <name evidence="4" type="ORF">PCOR1329_LOCUS39783</name>
</gene>
<evidence type="ECO:0000313" key="4">
    <source>
        <dbReference type="EMBL" id="CAK0846223.1"/>
    </source>
</evidence>
<organism evidence="4 5">
    <name type="scientific">Prorocentrum cordatum</name>
    <dbReference type="NCBI Taxonomy" id="2364126"/>
    <lineage>
        <taxon>Eukaryota</taxon>
        <taxon>Sar</taxon>
        <taxon>Alveolata</taxon>
        <taxon>Dinophyceae</taxon>
        <taxon>Prorocentrales</taxon>
        <taxon>Prorocentraceae</taxon>
        <taxon>Prorocentrum</taxon>
    </lineage>
</organism>
<reference evidence="4" key="1">
    <citation type="submission" date="2023-10" db="EMBL/GenBank/DDBJ databases">
        <authorList>
            <person name="Chen Y."/>
            <person name="Shah S."/>
            <person name="Dougan E. K."/>
            <person name="Thang M."/>
            <person name="Chan C."/>
        </authorList>
    </citation>
    <scope>NUCLEOTIDE SEQUENCE [LARGE SCALE GENOMIC DNA]</scope>
</reference>
<dbReference type="InterPro" id="IPR042203">
    <property type="entry name" value="Leu/Phe-tRNA_Trfase_C"/>
</dbReference>
<dbReference type="PANTHER" id="PTHR30098:SF7">
    <property type="entry name" value="LEUCYL_PHENYLALANYL-TRNA PROTEIN TRANSFERASE"/>
    <property type="match status" value="1"/>
</dbReference>
<keyword evidence="1" id="KW-0963">Cytoplasm</keyword>
<dbReference type="Pfam" id="PF03588">
    <property type="entry name" value="Leu_Phe_trans"/>
    <property type="match status" value="1"/>
</dbReference>
<dbReference type="SUPFAM" id="SSF55729">
    <property type="entry name" value="Acyl-CoA N-acyltransferases (Nat)"/>
    <property type="match status" value="1"/>
</dbReference>
<keyword evidence="3" id="KW-0012">Acyltransferase</keyword>
<keyword evidence="5" id="KW-1185">Reference proteome</keyword>
<accession>A0ABN9TKT6</accession>
<dbReference type="Gene3D" id="3.40.630.70">
    <property type="entry name" value="Leucyl/phenylalanyl-tRNA-protein transferase, C-terminal domain"/>
    <property type="match status" value="1"/>
</dbReference>
<protein>
    <submittedName>
        <fullName evidence="4">Uncharacterized protein</fullName>
    </submittedName>
</protein>
<evidence type="ECO:0000256" key="1">
    <source>
        <dbReference type="ARBA" id="ARBA00022490"/>
    </source>
</evidence>
<evidence type="ECO:0000256" key="3">
    <source>
        <dbReference type="ARBA" id="ARBA00023315"/>
    </source>
</evidence>
<dbReference type="PANTHER" id="PTHR30098">
    <property type="entry name" value="LEUCYL/PHENYLALANYL-TRNA--PROTEIN TRANSFERASE"/>
    <property type="match status" value="1"/>
</dbReference>